<sequence>MVTTRSQAAKRHATVEVVIPTPKPTPKALSATRRSSRIRALGKVKTPHLKKARTKAKTPKTKAKTKAKLRTKTSKYRPTPVPEPSPVPAPASPITPHAATPDPDPEHDATPTPTPGARFVTPVPIITTNDRAHDRSWPSTPNAPRKSIPVRPAPRLHPRNDFPPSLSDVEMTPTPIVPSYRMLVRGETPLRGHEYGGPLIVAEDGSPLNSGSGSGLGASSTPTPTPTPGLEPQPHTYLSPNDITSSIPGRWTRDPGSCSQRLVVDRAVEEITPEQMYERESRRQLEYNRIFEEQYDALMKGKEESDRRIRAWLAKEAQREEEGEAMECD</sequence>
<feature type="compositionally biased region" description="Basic residues" evidence="1">
    <location>
        <begin position="34"/>
        <end position="75"/>
    </location>
</feature>
<keyword evidence="3" id="KW-1185">Reference proteome</keyword>
<evidence type="ECO:0000313" key="3">
    <source>
        <dbReference type="Proteomes" id="UP001383192"/>
    </source>
</evidence>
<feature type="compositionally biased region" description="Pro residues" evidence="1">
    <location>
        <begin position="79"/>
        <end position="93"/>
    </location>
</feature>
<evidence type="ECO:0000313" key="2">
    <source>
        <dbReference type="EMBL" id="KAK7013617.1"/>
    </source>
</evidence>
<feature type="compositionally biased region" description="Low complexity" evidence="1">
    <location>
        <begin position="205"/>
        <end position="222"/>
    </location>
</feature>
<reference evidence="2 3" key="1">
    <citation type="submission" date="2024-01" db="EMBL/GenBank/DDBJ databases">
        <title>A draft genome for a cacao thread blight-causing isolate of Paramarasmius palmivorus.</title>
        <authorList>
            <person name="Baruah I.K."/>
            <person name="Bukari Y."/>
            <person name="Amoako-Attah I."/>
            <person name="Meinhardt L.W."/>
            <person name="Bailey B.A."/>
            <person name="Cohen S.P."/>
        </authorList>
    </citation>
    <scope>NUCLEOTIDE SEQUENCE [LARGE SCALE GENOMIC DNA]</scope>
    <source>
        <strain evidence="2 3">GH-12</strain>
    </source>
</reference>
<proteinExistence type="predicted"/>
<feature type="region of interest" description="Disordered" evidence="1">
    <location>
        <begin position="1"/>
        <end position="170"/>
    </location>
</feature>
<comment type="caution">
    <text evidence="2">The sequence shown here is derived from an EMBL/GenBank/DDBJ whole genome shotgun (WGS) entry which is preliminary data.</text>
</comment>
<accession>A0AAW0AL37</accession>
<feature type="compositionally biased region" description="Polar residues" evidence="1">
    <location>
        <begin position="236"/>
        <end position="247"/>
    </location>
</feature>
<dbReference type="Proteomes" id="UP001383192">
    <property type="component" value="Unassembled WGS sequence"/>
</dbReference>
<protein>
    <submittedName>
        <fullName evidence="2">Uncharacterized protein</fullName>
    </submittedName>
</protein>
<feature type="region of interest" description="Disordered" evidence="1">
    <location>
        <begin position="204"/>
        <end position="256"/>
    </location>
</feature>
<evidence type="ECO:0000256" key="1">
    <source>
        <dbReference type="SAM" id="MobiDB-lite"/>
    </source>
</evidence>
<dbReference type="AlphaFoldDB" id="A0AAW0AL37"/>
<dbReference type="EMBL" id="JAYKXP010000388">
    <property type="protein sequence ID" value="KAK7013617.1"/>
    <property type="molecule type" value="Genomic_DNA"/>
</dbReference>
<gene>
    <name evidence="2" type="ORF">VNI00_019470</name>
</gene>
<name>A0AAW0AL37_9AGAR</name>
<organism evidence="2 3">
    <name type="scientific">Paramarasmius palmivorus</name>
    <dbReference type="NCBI Taxonomy" id="297713"/>
    <lineage>
        <taxon>Eukaryota</taxon>
        <taxon>Fungi</taxon>
        <taxon>Dikarya</taxon>
        <taxon>Basidiomycota</taxon>
        <taxon>Agaricomycotina</taxon>
        <taxon>Agaricomycetes</taxon>
        <taxon>Agaricomycetidae</taxon>
        <taxon>Agaricales</taxon>
        <taxon>Marasmiineae</taxon>
        <taxon>Marasmiaceae</taxon>
        <taxon>Paramarasmius</taxon>
    </lineage>
</organism>